<organism evidence="2 3">
    <name type="scientific">Dryococelus australis</name>
    <dbReference type="NCBI Taxonomy" id="614101"/>
    <lineage>
        <taxon>Eukaryota</taxon>
        <taxon>Metazoa</taxon>
        <taxon>Ecdysozoa</taxon>
        <taxon>Arthropoda</taxon>
        <taxon>Hexapoda</taxon>
        <taxon>Insecta</taxon>
        <taxon>Pterygota</taxon>
        <taxon>Neoptera</taxon>
        <taxon>Polyneoptera</taxon>
        <taxon>Phasmatodea</taxon>
        <taxon>Verophasmatodea</taxon>
        <taxon>Anareolatae</taxon>
        <taxon>Phasmatidae</taxon>
        <taxon>Eurycanthinae</taxon>
        <taxon>Dryococelus</taxon>
    </lineage>
</organism>
<evidence type="ECO:0000313" key="2">
    <source>
        <dbReference type="EMBL" id="KAJ8891730.1"/>
    </source>
</evidence>
<evidence type="ECO:0000256" key="1">
    <source>
        <dbReference type="SAM" id="MobiDB-lite"/>
    </source>
</evidence>
<name>A0ABQ9I610_9NEOP</name>
<reference evidence="2 3" key="1">
    <citation type="submission" date="2023-02" db="EMBL/GenBank/DDBJ databases">
        <title>LHISI_Scaffold_Assembly.</title>
        <authorList>
            <person name="Stuart O.P."/>
            <person name="Cleave R."/>
            <person name="Magrath M.J.L."/>
            <person name="Mikheyev A.S."/>
        </authorList>
    </citation>
    <scope>NUCLEOTIDE SEQUENCE [LARGE SCALE GENOMIC DNA]</scope>
    <source>
        <strain evidence="2">Daus_M_001</strain>
        <tissue evidence="2">Leg muscle</tissue>
    </source>
</reference>
<keyword evidence="3" id="KW-1185">Reference proteome</keyword>
<evidence type="ECO:0000313" key="3">
    <source>
        <dbReference type="Proteomes" id="UP001159363"/>
    </source>
</evidence>
<proteinExistence type="predicted"/>
<gene>
    <name evidence="2" type="ORF">PR048_004265</name>
</gene>
<dbReference type="Proteomes" id="UP001159363">
    <property type="component" value="Chromosome 2"/>
</dbReference>
<sequence length="864" mass="94082">MEQHRTARAVGTGDPRGNPLTSDIVRHDFHIRGIEHGSPCWEARTTAPSSRIRGRNRGIRDAILDFPYFPKNIPFPLKNCPYFPSAPGGQAVVTDRLACSPPTKANRTLSPAGLLPDFREWESCRTLPLVGGFSRRSRVSASFHSSASPYNASPSSALKTAILRSAQISSLTSEHPGGGGGVCAAVGPIVFSRLAFHPVAYRQTGLWARFILPDNGNGQGRRDASEVYSYILSSFWFPRRRETPMVSIRELWRTSVCPTCGGQLGTLAACNSMPEPEAVVTLQGAVMLNAHTDVHYALHGSRVCALTLCMPSACTLEVPHACDSGGFLTTLLFRVSRPAAAGGRVRPRAGPLLSRPSGTLGLSAGALTISTGYTAVVGGSTGCCRDFLRLSIFRASEGAEENVFVAGFLTALFSSSDWLCECLGTGLVFDWLPRSGKTYHIGWATRWLLRYQALSDERRSHVLLSSVAILLDSHFDINTRGKDTDKLKGTVNGEDPYCVTVIQRQSGKEMRVCVCIVMMLEEGRHQRVPITACVVTSRLCTRVGEGGLGREVRTLPALYGLLAETGLPYSQASPGITHSCDIPAVFVEPGGPQHPPPPLPHPPRVIVGIGTRTVIGEISYEIANHRNPLHRPVNGDNAVDIGQCSPWAVSFVVGPLEREDTEDGTQRRNSSLFRELQRHAPENCLTGQQHAGVPSANQRLVTYLPSGSRANRVFLAACRSSSHFDRHDYSPVVSRHSVAYYIEDWRDFGGSSYVDLRVFCEIAVCANTRISSRRKHWTPCALGAMRHQACVFVSPVLLPRFLTLDAQVHTRLNIGVLKADEGETEMRMEQRRNGLVVGGGGQEITEKTHPTSGIVHHDSHMPGN</sequence>
<accession>A0ABQ9I610</accession>
<comment type="caution">
    <text evidence="2">The sequence shown here is derived from an EMBL/GenBank/DDBJ whole genome shotgun (WGS) entry which is preliminary data.</text>
</comment>
<dbReference type="EMBL" id="JARBHB010000002">
    <property type="protein sequence ID" value="KAJ8891730.1"/>
    <property type="molecule type" value="Genomic_DNA"/>
</dbReference>
<feature type="region of interest" description="Disordered" evidence="1">
    <location>
        <begin position="1"/>
        <end position="22"/>
    </location>
</feature>
<protein>
    <submittedName>
        <fullName evidence="2">Uncharacterized protein</fullName>
    </submittedName>
</protein>